<evidence type="ECO:0000313" key="2">
    <source>
        <dbReference type="Proteomes" id="UP000789342"/>
    </source>
</evidence>
<dbReference type="AlphaFoldDB" id="A0A9N9AH95"/>
<evidence type="ECO:0000313" key="1">
    <source>
        <dbReference type="EMBL" id="CAG8532506.1"/>
    </source>
</evidence>
<organism evidence="1 2">
    <name type="scientific">Acaulospora morrowiae</name>
    <dbReference type="NCBI Taxonomy" id="94023"/>
    <lineage>
        <taxon>Eukaryota</taxon>
        <taxon>Fungi</taxon>
        <taxon>Fungi incertae sedis</taxon>
        <taxon>Mucoromycota</taxon>
        <taxon>Glomeromycotina</taxon>
        <taxon>Glomeromycetes</taxon>
        <taxon>Diversisporales</taxon>
        <taxon>Acaulosporaceae</taxon>
        <taxon>Acaulospora</taxon>
    </lineage>
</organism>
<keyword evidence="2" id="KW-1185">Reference proteome</keyword>
<sequence>MLFDSKADPCPEFCKNIRQYNAAHAFTSLGAKIDVNILQGHNSYSFGIHRELRHLLGALLPNADQEATYAQLYIYDPDAHKILLQAHEDGTDEDVAIYLHHKNMTDKHHYNLPMINKTMCDIIIQLCKDLLERIHERHPAYLPLHYVLLFSHNKLGWHKGLCHVLTDTEEQQLDNQNKHSRLTQMNFYSFHIFPRKTEFSTILQGEKLLHEFMVDTWAATEQN</sequence>
<dbReference type="Proteomes" id="UP000789342">
    <property type="component" value="Unassembled WGS sequence"/>
</dbReference>
<reference evidence="1" key="1">
    <citation type="submission" date="2021-06" db="EMBL/GenBank/DDBJ databases">
        <authorList>
            <person name="Kallberg Y."/>
            <person name="Tangrot J."/>
            <person name="Rosling A."/>
        </authorList>
    </citation>
    <scope>NUCLEOTIDE SEQUENCE</scope>
    <source>
        <strain evidence="1">CL551</strain>
    </source>
</reference>
<dbReference type="EMBL" id="CAJVPV010002661">
    <property type="protein sequence ID" value="CAG8532506.1"/>
    <property type="molecule type" value="Genomic_DNA"/>
</dbReference>
<comment type="caution">
    <text evidence="1">The sequence shown here is derived from an EMBL/GenBank/DDBJ whole genome shotgun (WGS) entry which is preliminary data.</text>
</comment>
<dbReference type="OrthoDB" id="1748060at2759"/>
<dbReference type="PANTHER" id="PTHR45786">
    <property type="entry name" value="DNA BINDING PROTEIN-LIKE"/>
    <property type="match status" value="1"/>
</dbReference>
<dbReference type="PANTHER" id="PTHR45786:SF74">
    <property type="entry name" value="ATP-DEPENDENT DNA HELICASE"/>
    <property type="match status" value="1"/>
</dbReference>
<accession>A0A9N9AH95</accession>
<protein>
    <submittedName>
        <fullName evidence="1">1532_t:CDS:1</fullName>
    </submittedName>
</protein>
<gene>
    <name evidence="1" type="ORF">AMORRO_LOCUS4742</name>
</gene>
<name>A0A9N9AH95_9GLOM</name>
<proteinExistence type="predicted"/>